<dbReference type="Gene3D" id="3.30.565.10">
    <property type="entry name" value="Histidine kinase-like ATPase, C-terminal domain"/>
    <property type="match status" value="1"/>
</dbReference>
<keyword evidence="14" id="KW-1185">Reference proteome</keyword>
<keyword evidence="11" id="KW-0812">Transmembrane</keyword>
<evidence type="ECO:0000256" key="10">
    <source>
        <dbReference type="ARBA" id="ARBA00023136"/>
    </source>
</evidence>
<evidence type="ECO:0000256" key="5">
    <source>
        <dbReference type="ARBA" id="ARBA00022679"/>
    </source>
</evidence>
<evidence type="ECO:0000256" key="3">
    <source>
        <dbReference type="ARBA" id="ARBA00012438"/>
    </source>
</evidence>
<evidence type="ECO:0000256" key="6">
    <source>
        <dbReference type="ARBA" id="ARBA00022741"/>
    </source>
</evidence>
<keyword evidence="11" id="KW-1133">Transmembrane helix</keyword>
<dbReference type="InterPro" id="IPR035965">
    <property type="entry name" value="PAS-like_dom_sf"/>
</dbReference>
<keyword evidence="6" id="KW-0547">Nucleotide-binding</keyword>
<keyword evidence="5" id="KW-0808">Transferase</keyword>
<evidence type="ECO:0000256" key="1">
    <source>
        <dbReference type="ARBA" id="ARBA00000085"/>
    </source>
</evidence>
<dbReference type="InterPro" id="IPR003594">
    <property type="entry name" value="HATPase_dom"/>
</dbReference>
<organism evidence="13 14">
    <name type="scientific">Sporolactobacillus shoreicorticis</name>
    <dbReference type="NCBI Taxonomy" id="1923877"/>
    <lineage>
        <taxon>Bacteria</taxon>
        <taxon>Bacillati</taxon>
        <taxon>Bacillota</taxon>
        <taxon>Bacilli</taxon>
        <taxon>Bacillales</taxon>
        <taxon>Sporolactobacillaceae</taxon>
        <taxon>Sporolactobacillus</taxon>
    </lineage>
</organism>
<keyword evidence="10 11" id="KW-0472">Membrane</keyword>
<dbReference type="SMART" id="SM00388">
    <property type="entry name" value="HisKA"/>
    <property type="match status" value="1"/>
</dbReference>
<dbReference type="CDD" id="cd00075">
    <property type="entry name" value="HATPase"/>
    <property type="match status" value="1"/>
</dbReference>
<dbReference type="Pfam" id="PF00512">
    <property type="entry name" value="HisKA"/>
    <property type="match status" value="1"/>
</dbReference>
<dbReference type="Gene3D" id="1.10.287.130">
    <property type="match status" value="1"/>
</dbReference>
<dbReference type="InterPro" id="IPR004358">
    <property type="entry name" value="Sig_transdc_His_kin-like_C"/>
</dbReference>
<evidence type="ECO:0000313" key="13">
    <source>
        <dbReference type="EMBL" id="MFD2692174.1"/>
    </source>
</evidence>
<dbReference type="GO" id="GO:0016301">
    <property type="term" value="F:kinase activity"/>
    <property type="evidence" value="ECO:0007669"/>
    <property type="project" value="UniProtKB-KW"/>
</dbReference>
<evidence type="ECO:0000256" key="7">
    <source>
        <dbReference type="ARBA" id="ARBA00022777"/>
    </source>
</evidence>
<dbReference type="NCBIfam" id="NF046044">
    <property type="entry name" value="PnpS"/>
    <property type="match status" value="1"/>
</dbReference>
<protein>
    <recommendedName>
        <fullName evidence="3">histidine kinase</fullName>
        <ecNumber evidence="3">2.7.13.3</ecNumber>
    </recommendedName>
</protein>
<accession>A0ABW5RZI0</accession>
<sequence>MALLHDDLRTMNTRANSVESIVVPHGQVLAAENKSVVSQFAQKERIQIAFYNENRKLIFATAGKEKNTLDQMDGMHQSGDSLIYIKTLKNDSRPDVSLKITGPKTTIVGLNLVYFFFVALGIAVLAYRDYLVRSYSRPIRFAARMGENLLEGSYNMIASDSVKRESILRLNLAMNRISDAMHELHRSYTRQQDSMSTLIENIGNGLIFIDGVGRINYVNQTFKEDFQTSASHWELADYHEVVPYEEVRELIDEAFETKEKLVRQLQLSVHIERKHFDVSCAPVLNKHNKVRGIVVVFHDITAIKKLENTRKDFVANVSHELRTPVTSLVGFAETLIDGAIDDKELRDQFLHIMLHEGRRLQSLITDLLELSKIEREHFKLQLSQVSLSNVLDSVLFMLKGKAEAKKIRLSHLQGNEGLIMGDAFRIRQIMINLITNAISYTPENGTVSVSIHERKQEADFIVADNGMGIEKDQIPRIFERFYRVDKARSRDSGGTGLGLAIVKHLVEAHGGRIHVDSELGKGSTFTITFKKSPSLIG</sequence>
<feature type="domain" description="Histidine kinase" evidence="12">
    <location>
        <begin position="316"/>
        <end position="533"/>
    </location>
</feature>
<feature type="transmembrane region" description="Helical" evidence="11">
    <location>
        <begin position="107"/>
        <end position="127"/>
    </location>
</feature>
<dbReference type="InterPro" id="IPR005467">
    <property type="entry name" value="His_kinase_dom"/>
</dbReference>
<dbReference type="EC" id="2.7.13.3" evidence="3"/>
<keyword evidence="7 13" id="KW-0418">Kinase</keyword>
<dbReference type="CDD" id="cd00130">
    <property type="entry name" value="PAS"/>
    <property type="match status" value="1"/>
</dbReference>
<dbReference type="InterPro" id="IPR036890">
    <property type="entry name" value="HATPase_C_sf"/>
</dbReference>
<dbReference type="InterPro" id="IPR013767">
    <property type="entry name" value="PAS_fold"/>
</dbReference>
<evidence type="ECO:0000313" key="14">
    <source>
        <dbReference type="Proteomes" id="UP001597399"/>
    </source>
</evidence>
<comment type="subcellular location">
    <subcellularLocation>
        <location evidence="2">Membrane</location>
    </subcellularLocation>
</comment>
<evidence type="ECO:0000256" key="11">
    <source>
        <dbReference type="SAM" id="Phobius"/>
    </source>
</evidence>
<dbReference type="InterPro" id="IPR050351">
    <property type="entry name" value="BphY/WalK/GraS-like"/>
</dbReference>
<dbReference type="EMBL" id="JBHUMQ010000001">
    <property type="protein sequence ID" value="MFD2692174.1"/>
    <property type="molecule type" value="Genomic_DNA"/>
</dbReference>
<dbReference type="PANTHER" id="PTHR45453:SF1">
    <property type="entry name" value="PHOSPHATE REGULON SENSOR PROTEIN PHOR"/>
    <property type="match status" value="1"/>
</dbReference>
<keyword evidence="9" id="KW-0902">Two-component regulatory system</keyword>
<dbReference type="SUPFAM" id="SSF55874">
    <property type="entry name" value="ATPase domain of HSP90 chaperone/DNA topoisomerase II/histidine kinase"/>
    <property type="match status" value="1"/>
</dbReference>
<evidence type="ECO:0000259" key="12">
    <source>
        <dbReference type="PROSITE" id="PS50109"/>
    </source>
</evidence>
<dbReference type="Gene3D" id="3.30.450.20">
    <property type="entry name" value="PAS domain"/>
    <property type="match status" value="1"/>
</dbReference>
<comment type="catalytic activity">
    <reaction evidence="1">
        <text>ATP + protein L-histidine = ADP + protein N-phospho-L-histidine.</text>
        <dbReference type="EC" id="2.7.13.3"/>
    </reaction>
</comment>
<dbReference type="Pfam" id="PF02518">
    <property type="entry name" value="HATPase_c"/>
    <property type="match status" value="1"/>
</dbReference>
<dbReference type="SUPFAM" id="SSF55785">
    <property type="entry name" value="PYP-like sensor domain (PAS domain)"/>
    <property type="match status" value="1"/>
</dbReference>
<dbReference type="PRINTS" id="PR00344">
    <property type="entry name" value="BCTRLSENSOR"/>
</dbReference>
<keyword evidence="4" id="KW-0597">Phosphoprotein</keyword>
<dbReference type="SMART" id="SM00387">
    <property type="entry name" value="HATPase_c"/>
    <property type="match status" value="1"/>
</dbReference>
<proteinExistence type="predicted"/>
<keyword evidence="8" id="KW-0067">ATP-binding</keyword>
<dbReference type="InterPro" id="IPR003661">
    <property type="entry name" value="HisK_dim/P_dom"/>
</dbReference>
<dbReference type="InterPro" id="IPR000014">
    <property type="entry name" value="PAS"/>
</dbReference>
<dbReference type="CDD" id="cd00082">
    <property type="entry name" value="HisKA"/>
    <property type="match status" value="1"/>
</dbReference>
<evidence type="ECO:0000256" key="2">
    <source>
        <dbReference type="ARBA" id="ARBA00004370"/>
    </source>
</evidence>
<dbReference type="PROSITE" id="PS50109">
    <property type="entry name" value="HIS_KIN"/>
    <property type="match status" value="1"/>
</dbReference>
<name>A0ABW5RZI0_9BACL</name>
<gene>
    <name evidence="13" type="primary">pnpS</name>
    <name evidence="13" type="ORF">ACFSUE_00735</name>
</gene>
<comment type="caution">
    <text evidence="13">The sequence shown here is derived from an EMBL/GenBank/DDBJ whole genome shotgun (WGS) entry which is preliminary data.</text>
</comment>
<dbReference type="InterPro" id="IPR036097">
    <property type="entry name" value="HisK_dim/P_sf"/>
</dbReference>
<reference evidence="14" key="1">
    <citation type="journal article" date="2019" name="Int. J. Syst. Evol. Microbiol.">
        <title>The Global Catalogue of Microorganisms (GCM) 10K type strain sequencing project: providing services to taxonomists for standard genome sequencing and annotation.</title>
        <authorList>
            <consortium name="The Broad Institute Genomics Platform"/>
            <consortium name="The Broad Institute Genome Sequencing Center for Infectious Disease"/>
            <person name="Wu L."/>
            <person name="Ma J."/>
        </authorList>
    </citation>
    <scope>NUCLEOTIDE SEQUENCE [LARGE SCALE GENOMIC DNA]</scope>
    <source>
        <strain evidence="14">TISTR 2466</strain>
    </source>
</reference>
<dbReference type="Pfam" id="PF00989">
    <property type="entry name" value="PAS"/>
    <property type="match status" value="1"/>
</dbReference>
<dbReference type="PANTHER" id="PTHR45453">
    <property type="entry name" value="PHOSPHATE REGULON SENSOR PROTEIN PHOR"/>
    <property type="match status" value="1"/>
</dbReference>
<dbReference type="SUPFAM" id="SSF47384">
    <property type="entry name" value="Homodimeric domain of signal transducing histidine kinase"/>
    <property type="match status" value="1"/>
</dbReference>
<evidence type="ECO:0000256" key="9">
    <source>
        <dbReference type="ARBA" id="ARBA00023012"/>
    </source>
</evidence>
<dbReference type="Proteomes" id="UP001597399">
    <property type="component" value="Unassembled WGS sequence"/>
</dbReference>
<evidence type="ECO:0000256" key="4">
    <source>
        <dbReference type="ARBA" id="ARBA00022553"/>
    </source>
</evidence>
<evidence type="ECO:0000256" key="8">
    <source>
        <dbReference type="ARBA" id="ARBA00022840"/>
    </source>
</evidence>